<reference evidence="2 3" key="1">
    <citation type="submission" date="2024-10" db="EMBL/GenBank/DDBJ databases">
        <title>The Natural Products Discovery Center: Release of the First 8490 Sequenced Strains for Exploring Actinobacteria Biosynthetic Diversity.</title>
        <authorList>
            <person name="Kalkreuter E."/>
            <person name="Kautsar S.A."/>
            <person name="Yang D."/>
            <person name="Bader C.D."/>
            <person name="Teijaro C.N."/>
            <person name="Fluegel L."/>
            <person name="Davis C.M."/>
            <person name="Simpson J.R."/>
            <person name="Lauterbach L."/>
            <person name="Steele A.D."/>
            <person name="Gui C."/>
            <person name="Meng S."/>
            <person name="Li G."/>
            <person name="Viehrig K."/>
            <person name="Ye F."/>
            <person name="Su P."/>
            <person name="Kiefer A.F."/>
            <person name="Nichols A."/>
            <person name="Cepeda A.J."/>
            <person name="Yan W."/>
            <person name="Fan B."/>
            <person name="Jiang Y."/>
            <person name="Adhikari A."/>
            <person name="Zheng C.-J."/>
            <person name="Schuster L."/>
            <person name="Cowan T.M."/>
            <person name="Smanski M.J."/>
            <person name="Chevrette M.G."/>
            <person name="De Carvalho L.P.S."/>
            <person name="Shen B."/>
        </authorList>
    </citation>
    <scope>NUCLEOTIDE SEQUENCE [LARGE SCALE GENOMIC DNA]</scope>
    <source>
        <strain evidence="2 3">NPDC050545</strain>
    </source>
</reference>
<dbReference type="RefSeq" id="WP_397087251.1">
    <property type="nucleotide sequence ID" value="NZ_JBITGY010000009.1"/>
</dbReference>
<comment type="caution">
    <text evidence="2">The sequence shown here is derived from an EMBL/GenBank/DDBJ whole genome shotgun (WGS) entry which is preliminary data.</text>
</comment>
<feature type="domain" description="Glycosyltransferase 2-like" evidence="1">
    <location>
        <begin position="4"/>
        <end position="172"/>
    </location>
</feature>
<dbReference type="Proteomes" id="UP001612741">
    <property type="component" value="Unassembled WGS sequence"/>
</dbReference>
<dbReference type="InterPro" id="IPR001173">
    <property type="entry name" value="Glyco_trans_2-like"/>
</dbReference>
<dbReference type="PANTHER" id="PTHR43685:SF2">
    <property type="entry name" value="GLYCOSYLTRANSFERASE 2-LIKE DOMAIN-CONTAINING PROTEIN"/>
    <property type="match status" value="1"/>
</dbReference>
<dbReference type="EMBL" id="JBITGY010000009">
    <property type="protein sequence ID" value="MFI6502177.1"/>
    <property type="molecule type" value="Genomic_DNA"/>
</dbReference>
<protein>
    <submittedName>
        <fullName evidence="2">Glycosyltransferase family 2 protein</fullName>
    </submittedName>
</protein>
<evidence type="ECO:0000313" key="3">
    <source>
        <dbReference type="Proteomes" id="UP001612741"/>
    </source>
</evidence>
<dbReference type="CDD" id="cd00761">
    <property type="entry name" value="Glyco_tranf_GTA_type"/>
    <property type="match status" value="1"/>
</dbReference>
<dbReference type="InterPro" id="IPR050834">
    <property type="entry name" value="Glycosyltransf_2"/>
</dbReference>
<organism evidence="2 3">
    <name type="scientific">Nonomuraea typhae</name>
    <dbReference type="NCBI Taxonomy" id="2603600"/>
    <lineage>
        <taxon>Bacteria</taxon>
        <taxon>Bacillati</taxon>
        <taxon>Actinomycetota</taxon>
        <taxon>Actinomycetes</taxon>
        <taxon>Streptosporangiales</taxon>
        <taxon>Streptosporangiaceae</taxon>
        <taxon>Nonomuraea</taxon>
    </lineage>
</organism>
<keyword evidence="3" id="KW-1185">Reference proteome</keyword>
<evidence type="ECO:0000313" key="2">
    <source>
        <dbReference type="EMBL" id="MFI6502177.1"/>
    </source>
</evidence>
<dbReference type="Pfam" id="PF00535">
    <property type="entry name" value="Glycos_transf_2"/>
    <property type="match status" value="1"/>
</dbReference>
<dbReference type="Gene3D" id="3.90.550.10">
    <property type="entry name" value="Spore Coat Polysaccharide Biosynthesis Protein SpsA, Chain A"/>
    <property type="match status" value="1"/>
</dbReference>
<evidence type="ECO:0000259" key="1">
    <source>
        <dbReference type="Pfam" id="PF00535"/>
    </source>
</evidence>
<proteinExistence type="predicted"/>
<dbReference type="InterPro" id="IPR029044">
    <property type="entry name" value="Nucleotide-diphossugar_trans"/>
</dbReference>
<dbReference type="PANTHER" id="PTHR43685">
    <property type="entry name" value="GLYCOSYLTRANSFERASE"/>
    <property type="match status" value="1"/>
</dbReference>
<name>A0ABW7Z1X6_9ACTN</name>
<sequence length="286" mass="32581">MTVSIGLPVYNGAAHLAETVRSILAQDHADIQLVICDNASTDGTEEICRAAAAGDSRVLYHRQPRNLGTIPNFMKALELSTGTYFRWIGDDDRIEPHYVSRVLQEFERDPRLIMVTHQTSYTTDGVTTTDRYEGTELGSDDPVVRFTELLRLLTQSYTIIDPLYGLMRRDVAVTIPRPIMVREDELAAARYALAGPWAHVNEVLAARFWIPARMMAMSRRHSLPKWRGAFANVIFTRELLRAADEAGLSPDQRKRAHAAVYRHYAARQRMLLRRRTRRLLHLIPGM</sequence>
<gene>
    <name evidence="2" type="ORF">ACIBG2_32705</name>
</gene>
<accession>A0ABW7Z1X6</accession>
<dbReference type="SUPFAM" id="SSF53448">
    <property type="entry name" value="Nucleotide-diphospho-sugar transferases"/>
    <property type="match status" value="1"/>
</dbReference>